<dbReference type="InterPro" id="IPR048365">
    <property type="entry name" value="TNP-like_RNaseH_N"/>
</dbReference>
<reference evidence="8" key="1">
    <citation type="submission" date="2025-08" db="UniProtKB">
        <authorList>
            <consortium name="RefSeq"/>
        </authorList>
    </citation>
    <scope>IDENTIFICATION</scope>
    <source>
        <tissue evidence="8">Whole larvae</tissue>
    </source>
</reference>
<dbReference type="Pfam" id="PF21787">
    <property type="entry name" value="TNP-like_RNaseH_N"/>
    <property type="match status" value="1"/>
</dbReference>
<keyword evidence="7" id="KW-1185">Reference proteome</keyword>
<organism evidence="7 8">
    <name type="scientific">Galleria mellonella</name>
    <name type="common">Greater wax moth</name>
    <dbReference type="NCBI Taxonomy" id="7137"/>
    <lineage>
        <taxon>Eukaryota</taxon>
        <taxon>Metazoa</taxon>
        <taxon>Ecdysozoa</taxon>
        <taxon>Arthropoda</taxon>
        <taxon>Hexapoda</taxon>
        <taxon>Insecta</taxon>
        <taxon>Pterygota</taxon>
        <taxon>Neoptera</taxon>
        <taxon>Endopterygota</taxon>
        <taxon>Lepidoptera</taxon>
        <taxon>Glossata</taxon>
        <taxon>Ditrysia</taxon>
        <taxon>Pyraloidea</taxon>
        <taxon>Pyralidae</taxon>
        <taxon>Galleriinae</taxon>
        <taxon>Galleria</taxon>
    </lineage>
</organism>
<keyword evidence="2 5" id="KW-0863">Zinc-finger</keyword>
<evidence type="ECO:0000256" key="4">
    <source>
        <dbReference type="ARBA" id="ARBA00023125"/>
    </source>
</evidence>
<evidence type="ECO:0000256" key="1">
    <source>
        <dbReference type="ARBA" id="ARBA00022723"/>
    </source>
</evidence>
<dbReference type="SUPFAM" id="SSF57716">
    <property type="entry name" value="Glucocorticoid receptor-like (DNA-binding domain)"/>
    <property type="match status" value="1"/>
</dbReference>
<evidence type="ECO:0000259" key="6">
    <source>
        <dbReference type="PROSITE" id="PS50950"/>
    </source>
</evidence>
<evidence type="ECO:0000313" key="8">
    <source>
        <dbReference type="RefSeq" id="XP_052757552.1"/>
    </source>
</evidence>
<keyword evidence="1" id="KW-0479">Metal-binding</keyword>
<evidence type="ECO:0000256" key="3">
    <source>
        <dbReference type="ARBA" id="ARBA00022833"/>
    </source>
</evidence>
<evidence type="ECO:0000256" key="2">
    <source>
        <dbReference type="ARBA" id="ARBA00022771"/>
    </source>
</evidence>
<feature type="domain" description="THAP-type" evidence="6">
    <location>
        <begin position="1"/>
        <end position="89"/>
    </location>
</feature>
<dbReference type="SMART" id="SM00692">
    <property type="entry name" value="DM3"/>
    <property type="match status" value="1"/>
</dbReference>
<dbReference type="PROSITE" id="PS50950">
    <property type="entry name" value="ZF_THAP"/>
    <property type="match status" value="1"/>
</dbReference>
<keyword evidence="3" id="KW-0862">Zinc</keyword>
<gene>
    <name evidence="8" type="primary">LOC128202196</name>
</gene>
<dbReference type="InterPro" id="IPR006612">
    <property type="entry name" value="THAP_Znf"/>
</dbReference>
<accession>A0ABM3N1T8</accession>
<evidence type="ECO:0000256" key="5">
    <source>
        <dbReference type="PROSITE-ProRule" id="PRU00309"/>
    </source>
</evidence>
<dbReference type="GeneID" id="128202196"/>
<dbReference type="Proteomes" id="UP001652740">
    <property type="component" value="Unplaced"/>
</dbReference>
<dbReference type="SMART" id="SM00980">
    <property type="entry name" value="THAP"/>
    <property type="match status" value="1"/>
</dbReference>
<protein>
    <submittedName>
        <fullName evidence="8">Uncharacterized protein LOC128202196</fullName>
    </submittedName>
</protein>
<keyword evidence="4 5" id="KW-0238">DNA-binding</keyword>
<evidence type="ECO:0000313" key="7">
    <source>
        <dbReference type="Proteomes" id="UP001652740"/>
    </source>
</evidence>
<dbReference type="RefSeq" id="XP_052757552.1">
    <property type="nucleotide sequence ID" value="XM_052901592.1"/>
</dbReference>
<name>A0ABM3N1T8_GALME</name>
<proteinExistence type="predicted"/>
<sequence length="774" mass="90305">MVGKICTVCKNCSYLNRHLSFFTYPGDPERRYEWLKAVDRLDLLDKLDNNKTRGNHRICEAHFEDKYVRRSVVCEGRKFLTKNAFPTLRLESPHTVRYNNFVNPPDLLSDSYNEYHPVLQLNHFESYEMPTVSERSTPSPPPCTDLSEFCESVIKVSKGTQTPDSNRRKIEYETDLSTKKRKIEMSGTNSLFIQMCDKFLPKGMSTYIKWHLSSDKNVNRVNLMSLFSINLYYSSPNSYEMLRNMLSLPTVDDLKYFLVPKTTRLSSDLLKAMKSKVNCMSENEKICSISVSSMFLKPNLYYDIKSDRIIGLHDVDGNQSIKLAKYGIVLMAQGIVEDWIQPIAYSFISDYDYYPEVSVWIDDMIAALIDIGLDVRTFVSDPRSEFLYASESRSVTPDKPYFLLNNRNIFYIYDTLQLLRVIRNNLKSCDFYHNGETTGSVDTMDFCKMLNDLCSFLNAESPHQSAYTNTQVQANFMENMVSIFQTLKVVRKFDGADVTQNMKFIEGFQITINSVMQLYHDLNSIGISFLKTNRLNHNKVHIFFKKVKQLGGKDECTARDFNKCFVRKFVGNMLLRPLGSKKYSLATSFEMEKFSDELFNTDDCKESDENVNKPLKIFTTDYRIGLPDKNAFVYVCGYCYLKCLEHHCCDKLKVYLKHYRAMSDDEEESRLCSVRLQINVKNCKILPPDSFTEFLMLLENKFKEYFQSHLQITSIGQEILKELKMYSFDSPCPCFPIDYLKMLFVRVRLFYTIRKNNKSFRRKKGPKLFRVYSL</sequence>
<dbReference type="Pfam" id="PF05485">
    <property type="entry name" value="THAP"/>
    <property type="match status" value="1"/>
</dbReference>